<evidence type="ECO:0000313" key="1">
    <source>
        <dbReference type="EMBL" id="NIJ54606.1"/>
    </source>
</evidence>
<comment type="caution">
    <text evidence="1">The sequence shown here is derived from an EMBL/GenBank/DDBJ whole genome shotgun (WGS) entry which is preliminary data.</text>
</comment>
<name>A0ABX0UUK0_9BACT</name>
<proteinExistence type="predicted"/>
<organism evidence="1 2">
    <name type="scientific">Dyadobacter arcticus</name>
    <dbReference type="NCBI Taxonomy" id="1078754"/>
    <lineage>
        <taxon>Bacteria</taxon>
        <taxon>Pseudomonadati</taxon>
        <taxon>Bacteroidota</taxon>
        <taxon>Cytophagia</taxon>
        <taxon>Cytophagales</taxon>
        <taxon>Spirosomataceae</taxon>
        <taxon>Dyadobacter</taxon>
    </lineage>
</organism>
<evidence type="ECO:0000313" key="2">
    <source>
        <dbReference type="Proteomes" id="UP001179181"/>
    </source>
</evidence>
<gene>
    <name evidence="1" type="ORF">FHS68_003788</name>
</gene>
<accession>A0ABX0UUK0</accession>
<dbReference type="EMBL" id="JAASQJ010000003">
    <property type="protein sequence ID" value="NIJ54606.1"/>
    <property type="molecule type" value="Genomic_DNA"/>
</dbReference>
<keyword evidence="2" id="KW-1185">Reference proteome</keyword>
<dbReference type="Proteomes" id="UP001179181">
    <property type="component" value="Unassembled WGS sequence"/>
</dbReference>
<sequence length="39" mass="4164">MRNIISALTAILFSTVAIAQSGLIVGEKAPDFTRKMVIS</sequence>
<protein>
    <submittedName>
        <fullName evidence="1">Uncharacterized protein</fullName>
    </submittedName>
</protein>
<reference evidence="1 2" key="1">
    <citation type="submission" date="2020-03" db="EMBL/GenBank/DDBJ databases">
        <title>Genomic Encyclopedia of Type Strains, Phase IV (KMG-IV): sequencing the most valuable type-strain genomes for metagenomic binning, comparative biology and taxonomic classification.</title>
        <authorList>
            <person name="Goeker M."/>
        </authorList>
    </citation>
    <scope>NUCLEOTIDE SEQUENCE [LARGE SCALE GENOMIC DNA]</scope>
    <source>
        <strain evidence="1 2">DSM 102865</strain>
    </source>
</reference>